<dbReference type="PATRIC" id="fig|1348657.5.peg.167"/>
<dbReference type="STRING" id="1348657.M622_00840"/>
<evidence type="ECO:0000313" key="3">
    <source>
        <dbReference type="Proteomes" id="UP000015455"/>
    </source>
</evidence>
<evidence type="ECO:0000256" key="1">
    <source>
        <dbReference type="SAM" id="Phobius"/>
    </source>
</evidence>
<feature type="transmembrane region" description="Helical" evidence="1">
    <location>
        <begin position="60"/>
        <end position="78"/>
    </location>
</feature>
<accession>T0AWU3</accession>
<evidence type="ECO:0000313" key="2">
    <source>
        <dbReference type="EMBL" id="EPZ17344.1"/>
    </source>
</evidence>
<sequence>MIDAVPFFFALGAVASLLKSGLRLPAAVFETLSIYLLLAIGLKGGVEIARAENVALWRDAGLAMGLGAVIPLFVFPLFRLRFGRADAASLAAHYGSVSIVTFAVGAAVLAGRGVEVEGHLALLAALMEAPALIVATLLARLGQRSSDGSSATAALVHEVLANKSVLLLGGGILIGWAAGPEGAAPLAPLFVDLFKGALCLFLLEMGLVAAERLPDLRRAGLFLIGCALSLPPVLALGGWGVAQAMDLGLGGTVLMMTLAGSASYIAAPTAMRIAVPEANPALGVAAALAVTFPFNLVLGIPLYLWWAQRMAG</sequence>
<dbReference type="EMBL" id="ATJV01000001">
    <property type="protein sequence ID" value="EPZ17344.1"/>
    <property type="molecule type" value="Genomic_DNA"/>
</dbReference>
<dbReference type="AlphaFoldDB" id="T0AWU3"/>
<dbReference type="PANTHER" id="PTHR40400">
    <property type="entry name" value="SLR1512 PROTEIN"/>
    <property type="match status" value="1"/>
</dbReference>
<dbReference type="InterPro" id="IPR010293">
    <property type="entry name" value="Sbt_1"/>
</dbReference>
<feature type="transmembrane region" description="Helical" evidence="1">
    <location>
        <begin position="90"/>
        <end position="114"/>
    </location>
</feature>
<feature type="transmembrane region" description="Helical" evidence="1">
    <location>
        <begin position="247"/>
        <end position="267"/>
    </location>
</feature>
<proteinExistence type="predicted"/>
<keyword evidence="1" id="KW-0812">Transmembrane</keyword>
<feature type="transmembrane region" description="Helical" evidence="1">
    <location>
        <begin position="160"/>
        <end position="179"/>
    </location>
</feature>
<keyword evidence="3" id="KW-1185">Reference proteome</keyword>
<feature type="transmembrane region" description="Helical" evidence="1">
    <location>
        <begin position="185"/>
        <end position="209"/>
    </location>
</feature>
<dbReference type="PANTHER" id="PTHR40400:SF1">
    <property type="entry name" value="SLR1512 PROTEIN"/>
    <property type="match status" value="1"/>
</dbReference>
<dbReference type="eggNOG" id="COG3329">
    <property type="taxonomic scope" value="Bacteria"/>
</dbReference>
<feature type="transmembrane region" description="Helical" evidence="1">
    <location>
        <begin position="279"/>
        <end position="306"/>
    </location>
</feature>
<protein>
    <submittedName>
        <fullName evidence="2">Permease</fullName>
    </submittedName>
</protein>
<keyword evidence="1" id="KW-0472">Membrane</keyword>
<dbReference type="Pfam" id="PF05982">
    <property type="entry name" value="Sbt_1"/>
    <property type="match status" value="1"/>
</dbReference>
<feature type="transmembrane region" description="Helical" evidence="1">
    <location>
        <begin position="221"/>
        <end position="241"/>
    </location>
</feature>
<dbReference type="RefSeq" id="WP_021247630.1">
    <property type="nucleotide sequence ID" value="NZ_ATJV01000001.1"/>
</dbReference>
<organism evidence="2 3">
    <name type="scientific">Thauera terpenica 58Eu</name>
    <dbReference type="NCBI Taxonomy" id="1348657"/>
    <lineage>
        <taxon>Bacteria</taxon>
        <taxon>Pseudomonadati</taxon>
        <taxon>Pseudomonadota</taxon>
        <taxon>Betaproteobacteria</taxon>
        <taxon>Rhodocyclales</taxon>
        <taxon>Zoogloeaceae</taxon>
        <taxon>Thauera</taxon>
    </lineage>
</organism>
<reference evidence="2 3" key="1">
    <citation type="submission" date="2013-06" db="EMBL/GenBank/DDBJ databases">
        <title>Draft genome sequence of Thauera terpenica.</title>
        <authorList>
            <person name="Liu B."/>
            <person name="Frostegard A.H."/>
            <person name="Shapleigh J.P."/>
        </authorList>
    </citation>
    <scope>NUCLEOTIDE SEQUENCE [LARGE SCALE GENOMIC DNA]</scope>
    <source>
        <strain evidence="2 3">58Eu</strain>
    </source>
</reference>
<keyword evidence="1" id="KW-1133">Transmembrane helix</keyword>
<gene>
    <name evidence="2" type="ORF">M622_00840</name>
</gene>
<name>T0AWU3_9RHOO</name>
<dbReference type="OrthoDB" id="345121at2"/>
<comment type="caution">
    <text evidence="2">The sequence shown here is derived from an EMBL/GenBank/DDBJ whole genome shotgun (WGS) entry which is preliminary data.</text>
</comment>
<feature type="transmembrane region" description="Helical" evidence="1">
    <location>
        <begin position="120"/>
        <end position="139"/>
    </location>
</feature>
<dbReference type="Proteomes" id="UP000015455">
    <property type="component" value="Unassembled WGS sequence"/>
</dbReference>